<feature type="signal peptide" evidence="1">
    <location>
        <begin position="1"/>
        <end position="32"/>
    </location>
</feature>
<dbReference type="AlphaFoldDB" id="A0A370HEM9"/>
<evidence type="ECO:0000259" key="2">
    <source>
        <dbReference type="Pfam" id="PF14016"/>
    </source>
</evidence>
<feature type="chain" id="PRO_5016926191" evidence="1">
    <location>
        <begin position="33"/>
        <end position="171"/>
    </location>
</feature>
<accession>A0A370HEM9</accession>
<dbReference type="STRING" id="1210089.GCA_001613165_07482"/>
<reference evidence="3 4" key="1">
    <citation type="submission" date="2018-07" db="EMBL/GenBank/DDBJ databases">
        <title>Genomic Encyclopedia of Type Strains, Phase IV (KMG-IV): sequencing the most valuable type-strain genomes for metagenomic binning, comparative biology and taxonomic classification.</title>
        <authorList>
            <person name="Goeker M."/>
        </authorList>
    </citation>
    <scope>NUCLEOTIDE SEQUENCE [LARGE SCALE GENOMIC DNA]</scope>
    <source>
        <strain evidence="3 4">DSM 44952</strain>
    </source>
</reference>
<dbReference type="Pfam" id="PF14016">
    <property type="entry name" value="DUF4232"/>
    <property type="match status" value="1"/>
</dbReference>
<evidence type="ECO:0000256" key="1">
    <source>
        <dbReference type="SAM" id="SignalP"/>
    </source>
</evidence>
<feature type="domain" description="DUF4232" evidence="2">
    <location>
        <begin position="31"/>
        <end position="144"/>
    </location>
</feature>
<gene>
    <name evidence="3" type="ORF">DFR68_101532</name>
</gene>
<dbReference type="OrthoDB" id="3480105at2"/>
<name>A0A370HEM9_9NOCA</name>
<comment type="caution">
    <text evidence="3">The sequence shown here is derived from an EMBL/GenBank/DDBJ whole genome shotgun (WGS) entry which is preliminary data.</text>
</comment>
<proteinExistence type="predicted"/>
<keyword evidence="4" id="KW-1185">Reference proteome</keyword>
<evidence type="ECO:0000313" key="3">
    <source>
        <dbReference type="EMBL" id="RDI55698.1"/>
    </source>
</evidence>
<dbReference type="RefSeq" id="WP_084520392.1">
    <property type="nucleotide sequence ID" value="NZ_QQAZ01000001.1"/>
</dbReference>
<keyword evidence="1" id="KW-0732">Signal</keyword>
<sequence length="171" mass="17599">MRWGAVGAAGIAALAVSVFPAAVGTAAAPACAADALSLNTRITEVSGPNAQNHLELELTNTSAQACALQGFPGVDLVGAEHPTFGPVYQIPRQVADAAPVTIEPGRRAISVLTYLTAPPEDPNSWTPGTIVVTPPDTTTQLQTPWPAAYLTIQRQDAATHPGTFVGPLRAV</sequence>
<dbReference type="InterPro" id="IPR025326">
    <property type="entry name" value="DUF4232"/>
</dbReference>
<dbReference type="EMBL" id="QQAZ01000001">
    <property type="protein sequence ID" value="RDI55698.1"/>
    <property type="molecule type" value="Genomic_DNA"/>
</dbReference>
<dbReference type="Proteomes" id="UP000255355">
    <property type="component" value="Unassembled WGS sequence"/>
</dbReference>
<evidence type="ECO:0000313" key="4">
    <source>
        <dbReference type="Proteomes" id="UP000255355"/>
    </source>
</evidence>
<protein>
    <submittedName>
        <fullName evidence="3">Uncharacterized protein DUF4232</fullName>
    </submittedName>
</protein>
<organism evidence="3 4">
    <name type="scientific">Nocardia mexicana</name>
    <dbReference type="NCBI Taxonomy" id="279262"/>
    <lineage>
        <taxon>Bacteria</taxon>
        <taxon>Bacillati</taxon>
        <taxon>Actinomycetota</taxon>
        <taxon>Actinomycetes</taxon>
        <taxon>Mycobacteriales</taxon>
        <taxon>Nocardiaceae</taxon>
        <taxon>Nocardia</taxon>
    </lineage>
</organism>